<dbReference type="GO" id="GO:0034455">
    <property type="term" value="C:t-UTP complex"/>
    <property type="evidence" value="ECO:0007669"/>
    <property type="project" value="TreeGrafter"/>
</dbReference>
<comment type="similarity">
    <text evidence="1">Belongs to the HEATR1/UTP10 family.</text>
</comment>
<reference evidence="3 4" key="1">
    <citation type="submission" date="2019-01" db="EMBL/GenBank/DDBJ databases">
        <title>Genome Assembly of Collichthys lucidus.</title>
        <authorList>
            <person name="Cai M."/>
            <person name="Xiao S."/>
        </authorList>
    </citation>
    <scope>NUCLEOTIDE SEQUENCE [LARGE SCALE GENOMIC DNA]</scope>
    <source>
        <strain evidence="3">JT15FE1705JMU</strain>
        <tissue evidence="3">Muscle</tissue>
    </source>
</reference>
<dbReference type="Gene3D" id="1.25.10.10">
    <property type="entry name" value="Leucine-rich Repeat Variant"/>
    <property type="match status" value="1"/>
</dbReference>
<dbReference type="InterPro" id="IPR040191">
    <property type="entry name" value="UTP10"/>
</dbReference>
<keyword evidence="1" id="KW-0539">Nucleus</keyword>
<dbReference type="STRING" id="240159.A0A4U5VM04"/>
<dbReference type="Pfam" id="PF12397">
    <property type="entry name" value="U3snoRNP10"/>
    <property type="match status" value="1"/>
</dbReference>
<dbReference type="EMBL" id="CM014098">
    <property type="protein sequence ID" value="TKS89289.1"/>
    <property type="molecule type" value="Genomic_DNA"/>
</dbReference>
<dbReference type="InterPro" id="IPR016024">
    <property type="entry name" value="ARM-type_fold"/>
</dbReference>
<dbReference type="GO" id="GO:0030515">
    <property type="term" value="F:snoRNA binding"/>
    <property type="evidence" value="ECO:0007669"/>
    <property type="project" value="TreeGrafter"/>
</dbReference>
<keyword evidence="1" id="KW-0690">Ribosome biogenesis</keyword>
<evidence type="ECO:0000313" key="4">
    <source>
        <dbReference type="Proteomes" id="UP000298787"/>
    </source>
</evidence>
<comment type="subcellular location">
    <subcellularLocation>
        <location evidence="1">Nucleus</location>
        <location evidence="1">Nucleolus</location>
    </subcellularLocation>
</comment>
<name>A0A4U5VM04_COLLU</name>
<dbReference type="GO" id="GO:0000462">
    <property type="term" value="P:maturation of SSU-rRNA from tricistronic rRNA transcript (SSU-rRNA, 5.8S rRNA, LSU-rRNA)"/>
    <property type="evidence" value="ECO:0007669"/>
    <property type="project" value="TreeGrafter"/>
</dbReference>
<evidence type="ECO:0000313" key="3">
    <source>
        <dbReference type="EMBL" id="TKS89289.1"/>
    </source>
</evidence>
<keyword evidence="1" id="KW-0687">Ribonucleoprotein</keyword>
<dbReference type="InterPro" id="IPR022125">
    <property type="entry name" value="U3snoRNP10_N"/>
</dbReference>
<dbReference type="GO" id="GO:0032040">
    <property type="term" value="C:small-subunit processome"/>
    <property type="evidence" value="ECO:0007669"/>
    <property type="project" value="TreeGrafter"/>
</dbReference>
<dbReference type="Proteomes" id="UP000298787">
    <property type="component" value="Chromosome 21"/>
</dbReference>
<sequence>MDFICCMVTKSIQAYSGRSGSCSQLRVIFSFYASTIVPALDAVDKVSDAIISKLLPYVQKGLKSSLTDYKAATYMVVCQLAVKVVMEVSLVDTLTVQISKSLLREPVLAKEGVGCLIVLLQNQKEGAAGPRAFSHLRSMPALVPTLQVMAATHDVSPLLRYLLPHLIHAFFTCSSGETDEFRVLESVLQDVPLTKGLDRTVACLLLDEYLSRTGLSAENTSAFDQRLLPLVRLFESKYCGALDGVLAGHVTDISSTEQKPLFHQFLSLSMSSGKYQIMGDSDTSLLLSLKHPQPSVRVSAVDHLMSIITSGQLQSLDKAFLKDAVTDRLKDDVPEVVAAALRVLELLFDVLDPEDIVLCLLSLLHRADLLVAELWMPVLTEAVRLLSDPRLGKGDAELVQRVGWRLLPFLVVASTELRLTSSVARSSILTQHPLALNWAQELDELMKQLSARLRGFGERASRLHADQEPGEHGALLQAGCGESLEKLALLVEQQQRGSGLRARASFLVLTQTLLLGLGELSETQHLLTAQRVYMLLERPLLELSRDDRQEAEQHVSAPSTFSEALTLYLSSVVISGAAEGPAAGSFRVLMKLLVQVHLREPPMLFRFLGCGDTAVTMEISWT</sequence>
<dbReference type="PANTHER" id="PTHR13457">
    <property type="entry name" value="BAP28"/>
    <property type="match status" value="1"/>
</dbReference>
<dbReference type="SUPFAM" id="SSF48371">
    <property type="entry name" value="ARM repeat"/>
    <property type="match status" value="1"/>
</dbReference>
<comment type="function">
    <text evidence="1">Involved in nucleolar processing of pre-18S ribosomal RNA.</text>
</comment>
<gene>
    <name evidence="3" type="ORF">D9C73_023414</name>
</gene>
<dbReference type="AlphaFoldDB" id="A0A4U5VM04"/>
<dbReference type="InterPro" id="IPR011989">
    <property type="entry name" value="ARM-like"/>
</dbReference>
<organism evidence="3 4">
    <name type="scientific">Collichthys lucidus</name>
    <name type="common">Big head croaker</name>
    <name type="synonym">Sciaena lucida</name>
    <dbReference type="NCBI Taxonomy" id="240159"/>
    <lineage>
        <taxon>Eukaryota</taxon>
        <taxon>Metazoa</taxon>
        <taxon>Chordata</taxon>
        <taxon>Craniata</taxon>
        <taxon>Vertebrata</taxon>
        <taxon>Euteleostomi</taxon>
        <taxon>Actinopterygii</taxon>
        <taxon>Neopterygii</taxon>
        <taxon>Teleostei</taxon>
        <taxon>Neoteleostei</taxon>
        <taxon>Acanthomorphata</taxon>
        <taxon>Eupercaria</taxon>
        <taxon>Sciaenidae</taxon>
        <taxon>Collichthys</taxon>
    </lineage>
</organism>
<protein>
    <recommendedName>
        <fullName evidence="1">HEAT repeat-containing protein 1</fullName>
    </recommendedName>
</protein>
<accession>A0A4U5VM04</accession>
<keyword evidence="1" id="KW-0698">rRNA processing</keyword>
<dbReference type="GO" id="GO:0045943">
    <property type="term" value="P:positive regulation of transcription by RNA polymerase I"/>
    <property type="evidence" value="ECO:0007669"/>
    <property type="project" value="TreeGrafter"/>
</dbReference>
<keyword evidence="4" id="KW-1185">Reference proteome</keyword>
<dbReference type="GO" id="GO:0030686">
    <property type="term" value="C:90S preribosome"/>
    <property type="evidence" value="ECO:0007669"/>
    <property type="project" value="TreeGrafter"/>
</dbReference>
<feature type="domain" description="U3 small nucleolar RNA-associated protein 10 N-terminal" evidence="2">
    <location>
        <begin position="50"/>
        <end position="166"/>
    </location>
</feature>
<evidence type="ECO:0000256" key="1">
    <source>
        <dbReference type="RuleBase" id="RU367065"/>
    </source>
</evidence>
<dbReference type="PANTHER" id="PTHR13457:SF1">
    <property type="entry name" value="HEAT REPEAT-CONTAINING PROTEIN 1"/>
    <property type="match status" value="1"/>
</dbReference>
<proteinExistence type="inferred from homology"/>
<evidence type="ECO:0000259" key="2">
    <source>
        <dbReference type="Pfam" id="PF12397"/>
    </source>
</evidence>